<evidence type="ECO:0000313" key="2">
    <source>
        <dbReference type="EMBL" id="VDN51114.1"/>
    </source>
</evidence>
<feature type="domain" description="Lipocalin" evidence="1">
    <location>
        <begin position="3"/>
        <end position="54"/>
    </location>
</feature>
<dbReference type="InterPro" id="IPR056868">
    <property type="entry name" value="Lipocalin_dom_nem"/>
</dbReference>
<accession>A0A0N4UFH7</accession>
<evidence type="ECO:0000313" key="4">
    <source>
        <dbReference type="Proteomes" id="UP000274756"/>
    </source>
</evidence>
<dbReference type="Pfam" id="PF24976">
    <property type="entry name" value="Lipocalin_10"/>
    <property type="match status" value="1"/>
</dbReference>
<organism evidence="3 5">
    <name type="scientific">Dracunculus medinensis</name>
    <name type="common">Guinea worm</name>
    <dbReference type="NCBI Taxonomy" id="318479"/>
    <lineage>
        <taxon>Eukaryota</taxon>
        <taxon>Metazoa</taxon>
        <taxon>Ecdysozoa</taxon>
        <taxon>Nematoda</taxon>
        <taxon>Chromadorea</taxon>
        <taxon>Rhabditida</taxon>
        <taxon>Spirurina</taxon>
        <taxon>Dracunculoidea</taxon>
        <taxon>Dracunculidae</taxon>
        <taxon>Dracunculus</taxon>
    </lineage>
</organism>
<dbReference type="Proteomes" id="UP000274756">
    <property type="component" value="Unassembled WGS sequence"/>
</dbReference>
<proteinExistence type="predicted"/>
<sequence length="71" mass="8209">MGLYDYIILTQPLKTPTIVLARDILAFEKKYKNEVKEFLVKHGFWNPVVSLNYNNDVLVFSNASACLIQPY</sequence>
<reference evidence="5" key="1">
    <citation type="submission" date="2017-02" db="UniProtKB">
        <authorList>
            <consortium name="WormBaseParasite"/>
        </authorList>
    </citation>
    <scope>IDENTIFICATION</scope>
</reference>
<evidence type="ECO:0000313" key="3">
    <source>
        <dbReference type="Proteomes" id="UP000038040"/>
    </source>
</evidence>
<dbReference type="EMBL" id="UYYG01000013">
    <property type="protein sequence ID" value="VDN51114.1"/>
    <property type="molecule type" value="Genomic_DNA"/>
</dbReference>
<keyword evidence="4" id="KW-1185">Reference proteome</keyword>
<evidence type="ECO:0000259" key="1">
    <source>
        <dbReference type="Pfam" id="PF24976"/>
    </source>
</evidence>
<dbReference type="WBParaSite" id="DME_0000619001-mRNA-1">
    <property type="protein sequence ID" value="DME_0000619001-mRNA-1"/>
    <property type="gene ID" value="DME_0000619001"/>
</dbReference>
<dbReference type="OrthoDB" id="565904at2759"/>
<reference evidence="2 4" key="2">
    <citation type="submission" date="2018-11" db="EMBL/GenBank/DDBJ databases">
        <authorList>
            <consortium name="Pathogen Informatics"/>
        </authorList>
    </citation>
    <scope>NUCLEOTIDE SEQUENCE [LARGE SCALE GENOMIC DNA]</scope>
</reference>
<dbReference type="PANTHER" id="PTHR37437:SF2">
    <property type="entry name" value="LIPOCLN_CYTOSOLIC_FA-BD_DOM DOMAIN-CONTAINING PROTEIN"/>
    <property type="match status" value="1"/>
</dbReference>
<dbReference type="PANTHER" id="PTHR37437">
    <property type="entry name" value="LIPOCALIN-RELATED PROTEIN-RELATED"/>
    <property type="match status" value="1"/>
</dbReference>
<dbReference type="AlphaFoldDB" id="A0A0N4UFH7"/>
<protein>
    <recommendedName>
        <fullName evidence="1">Lipocalin domain-containing protein</fullName>
    </recommendedName>
</protein>
<gene>
    <name evidence="2" type="ORF">DME_LOCUS1087</name>
</gene>
<name>A0A0N4UFH7_DRAME</name>
<dbReference type="Proteomes" id="UP000038040">
    <property type="component" value="Unplaced"/>
</dbReference>
<evidence type="ECO:0000313" key="5">
    <source>
        <dbReference type="WBParaSite" id="DME_0000619001-mRNA-1"/>
    </source>
</evidence>